<feature type="repeat" description="TPR" evidence="1">
    <location>
        <begin position="48"/>
        <end position="81"/>
    </location>
</feature>
<evidence type="ECO:0000256" key="2">
    <source>
        <dbReference type="SAM" id="Coils"/>
    </source>
</evidence>
<dbReference type="SUPFAM" id="SSF48452">
    <property type="entry name" value="TPR-like"/>
    <property type="match status" value="1"/>
</dbReference>
<evidence type="ECO:0000256" key="1">
    <source>
        <dbReference type="PROSITE-ProRule" id="PRU00339"/>
    </source>
</evidence>
<dbReference type="PROSITE" id="PS50005">
    <property type="entry name" value="TPR"/>
    <property type="match status" value="1"/>
</dbReference>
<keyword evidence="4" id="KW-1185">Reference proteome</keyword>
<feature type="coiled-coil region" evidence="2">
    <location>
        <begin position="4"/>
        <end position="31"/>
    </location>
</feature>
<dbReference type="Gene3D" id="1.25.40.10">
    <property type="entry name" value="Tetratricopeptide repeat domain"/>
    <property type="match status" value="1"/>
</dbReference>
<evidence type="ECO:0000313" key="4">
    <source>
        <dbReference type="Proteomes" id="UP000004440"/>
    </source>
</evidence>
<gene>
    <name evidence="3" type="ORF">MY1_1404</name>
</gene>
<reference evidence="3 4" key="1">
    <citation type="journal article" date="2011" name="J. Bacteriol.">
        <title>Genome Sequence of an Ammonia-Oxidizing Soil Archaeon, "Candidatus Nitrosoarchaeum koreensis" MY1.</title>
        <authorList>
            <person name="Kim B.K."/>
            <person name="Jung M.Y."/>
            <person name="Yu D.S."/>
            <person name="Park S.J."/>
            <person name="Oh T.K."/>
            <person name="Rhee S.K."/>
            <person name="Kim J.F."/>
        </authorList>
    </citation>
    <scope>NUCLEOTIDE SEQUENCE [LARGE SCALE GENOMIC DNA]</scope>
    <source>
        <strain evidence="3 4">MY1</strain>
    </source>
</reference>
<dbReference type="SMART" id="SM00028">
    <property type="entry name" value="TPR"/>
    <property type="match status" value="2"/>
</dbReference>
<sequence length="126" mass="14503">MFGLNSKESKEKNLLQKRKELRKLVKKKQHDDALKLGLEILQKAPYEQNVLFIVGGIYYMKNQYQTAIPYFERALDIGAYDVEVLTLKANSHYFLGEPKKALACCEKIKEIDPKNKAVAELLSKIN</sequence>
<dbReference type="RefSeq" id="WP_007551082.1">
    <property type="nucleotide sequence ID" value="NZ_AFPU01000001.1"/>
</dbReference>
<dbReference type="AlphaFoldDB" id="F9CYJ8"/>
<dbReference type="Proteomes" id="UP000004440">
    <property type="component" value="Unassembled WGS sequence"/>
</dbReference>
<keyword evidence="2" id="KW-0175">Coiled coil</keyword>
<comment type="caution">
    <text evidence="3">The sequence shown here is derived from an EMBL/GenBank/DDBJ whole genome shotgun (WGS) entry which is preliminary data.</text>
</comment>
<keyword evidence="1" id="KW-0802">TPR repeat</keyword>
<name>F9CYJ8_9ARCH</name>
<dbReference type="InterPro" id="IPR019734">
    <property type="entry name" value="TPR_rpt"/>
</dbReference>
<dbReference type="InterPro" id="IPR011990">
    <property type="entry name" value="TPR-like_helical_dom_sf"/>
</dbReference>
<accession>F9CYJ8</accession>
<dbReference type="Pfam" id="PF14559">
    <property type="entry name" value="TPR_19"/>
    <property type="match status" value="1"/>
</dbReference>
<proteinExistence type="predicted"/>
<evidence type="ECO:0000313" key="3">
    <source>
        <dbReference type="EMBL" id="EGP94160.1"/>
    </source>
</evidence>
<organism evidence="3 4">
    <name type="scientific">Nitrosarchaeum koreense MY1</name>
    <dbReference type="NCBI Taxonomy" id="1001994"/>
    <lineage>
        <taxon>Archaea</taxon>
        <taxon>Nitrososphaerota</taxon>
        <taxon>Nitrososphaeria</taxon>
        <taxon>Nitrosopumilales</taxon>
        <taxon>Nitrosopumilaceae</taxon>
        <taxon>Nitrosarchaeum</taxon>
    </lineage>
</organism>
<dbReference type="OrthoDB" id="4984at2157"/>
<dbReference type="EMBL" id="AFPU01000001">
    <property type="protein sequence ID" value="EGP94160.1"/>
    <property type="molecule type" value="Genomic_DNA"/>
</dbReference>
<protein>
    <submittedName>
        <fullName evidence="3">TPR repeat-containing protein</fullName>
    </submittedName>
</protein>
<dbReference type="STRING" id="1001994.MY1_1404"/>